<reference evidence="8 9" key="1">
    <citation type="submission" date="2024-05" db="EMBL/GenBank/DDBJ databases">
        <title>Culex pipiens pipiens assembly and annotation.</title>
        <authorList>
            <person name="Alout H."/>
            <person name="Durand T."/>
        </authorList>
    </citation>
    <scope>NUCLEOTIDE SEQUENCE [LARGE SCALE GENOMIC DNA]</scope>
    <source>
        <strain evidence="8">HA-2024</strain>
        <tissue evidence="8">Whole body</tissue>
    </source>
</reference>
<evidence type="ECO:0000259" key="7">
    <source>
        <dbReference type="PROSITE" id="PS50905"/>
    </source>
</evidence>
<keyword evidence="2 6" id="KW-0409">Iron storage</keyword>
<comment type="caution">
    <text evidence="8">The sequence shown here is derived from an EMBL/GenBank/DDBJ whole genome shotgun (WGS) entry which is preliminary data.</text>
</comment>
<dbReference type="InterPro" id="IPR001519">
    <property type="entry name" value="Ferritin"/>
</dbReference>
<dbReference type="PROSITE" id="PS50905">
    <property type="entry name" value="FERRITIN_LIKE"/>
    <property type="match status" value="1"/>
</dbReference>
<accession>A0ABD1CNV1</accession>
<organism evidence="8 9">
    <name type="scientific">Culex pipiens pipiens</name>
    <name type="common">Northern house mosquito</name>
    <dbReference type="NCBI Taxonomy" id="38569"/>
    <lineage>
        <taxon>Eukaryota</taxon>
        <taxon>Metazoa</taxon>
        <taxon>Ecdysozoa</taxon>
        <taxon>Arthropoda</taxon>
        <taxon>Hexapoda</taxon>
        <taxon>Insecta</taxon>
        <taxon>Pterygota</taxon>
        <taxon>Neoptera</taxon>
        <taxon>Endopterygota</taxon>
        <taxon>Diptera</taxon>
        <taxon>Nematocera</taxon>
        <taxon>Culicoidea</taxon>
        <taxon>Culicidae</taxon>
        <taxon>Culicinae</taxon>
        <taxon>Culicini</taxon>
        <taxon>Culex</taxon>
        <taxon>Culex</taxon>
    </lineage>
</organism>
<keyword evidence="3 5" id="KW-0479">Metal-binding</keyword>
<evidence type="ECO:0000256" key="1">
    <source>
        <dbReference type="ARBA" id="ARBA00007513"/>
    </source>
</evidence>
<evidence type="ECO:0000256" key="6">
    <source>
        <dbReference type="RuleBase" id="RU361145"/>
    </source>
</evidence>
<dbReference type="PANTHER" id="PTHR11431:SF43">
    <property type="entry name" value="FERRITIN"/>
    <property type="match status" value="1"/>
</dbReference>
<dbReference type="InterPro" id="IPR009040">
    <property type="entry name" value="Ferritin-like_diiron"/>
</dbReference>
<evidence type="ECO:0000256" key="2">
    <source>
        <dbReference type="ARBA" id="ARBA00022434"/>
    </source>
</evidence>
<keyword evidence="4 5" id="KW-0408">Iron</keyword>
<gene>
    <name evidence="8" type="ORF">pipiens_015815</name>
</gene>
<name>A0ABD1CNV1_CULPP</name>
<comment type="catalytic activity">
    <reaction evidence="6">
        <text>4 Fe(2+) + O2 + 4 H(+) = 4 Fe(3+) + 2 H2O</text>
        <dbReference type="Rhea" id="RHEA:11148"/>
        <dbReference type="ChEBI" id="CHEBI:15377"/>
        <dbReference type="ChEBI" id="CHEBI:15378"/>
        <dbReference type="ChEBI" id="CHEBI:15379"/>
        <dbReference type="ChEBI" id="CHEBI:29033"/>
        <dbReference type="ChEBI" id="CHEBI:29034"/>
        <dbReference type="EC" id="1.16.3.1"/>
    </reaction>
</comment>
<dbReference type="EMBL" id="JBEHCU010010510">
    <property type="protein sequence ID" value="KAL1378100.1"/>
    <property type="molecule type" value="Genomic_DNA"/>
</dbReference>
<dbReference type="Pfam" id="PF00210">
    <property type="entry name" value="Ferritin"/>
    <property type="match status" value="1"/>
</dbReference>
<protein>
    <recommendedName>
        <fullName evidence="6">Ferritin</fullName>
        <ecNumber evidence="6">1.16.3.1</ecNumber>
    </recommendedName>
</protein>
<dbReference type="PANTHER" id="PTHR11431">
    <property type="entry name" value="FERRITIN"/>
    <property type="match status" value="1"/>
</dbReference>
<dbReference type="CDD" id="cd01056">
    <property type="entry name" value="Euk_Ferritin"/>
    <property type="match status" value="1"/>
</dbReference>
<keyword evidence="6" id="KW-0560">Oxidoreductase</keyword>
<dbReference type="Gene3D" id="1.20.1260.10">
    <property type="match status" value="1"/>
</dbReference>
<feature type="binding site" evidence="5">
    <location>
        <position position="151"/>
    </location>
    <ligand>
        <name>Fe cation</name>
        <dbReference type="ChEBI" id="CHEBI:24875"/>
        <label>1</label>
    </ligand>
</feature>
<comment type="function">
    <text evidence="6">Stores iron in a soluble, non-toxic, readily available form. Important for iron homeostasis. Iron is taken up in the ferrous form and deposited as ferric hydroxides after oxidation.</text>
</comment>
<feature type="binding site" evidence="5">
    <location>
        <position position="186"/>
    </location>
    <ligand>
        <name>Fe cation</name>
        <dbReference type="ChEBI" id="CHEBI:24875"/>
        <label>1</label>
    </ligand>
</feature>
<evidence type="ECO:0000256" key="4">
    <source>
        <dbReference type="ARBA" id="ARBA00023004"/>
    </source>
</evidence>
<comment type="similarity">
    <text evidence="1 6">Belongs to the ferritin family.</text>
</comment>
<dbReference type="Proteomes" id="UP001562425">
    <property type="component" value="Unassembled WGS sequence"/>
</dbReference>
<dbReference type="AlphaFoldDB" id="A0ABD1CNV1"/>
<feature type="domain" description="Ferritin-like diiron" evidence="7">
    <location>
        <begin position="50"/>
        <end position="204"/>
    </location>
</feature>
<dbReference type="GO" id="GO:0004322">
    <property type="term" value="F:ferroxidase activity"/>
    <property type="evidence" value="ECO:0007669"/>
    <property type="project" value="UniProtKB-EC"/>
</dbReference>
<dbReference type="InterPro" id="IPR012347">
    <property type="entry name" value="Ferritin-like"/>
</dbReference>
<dbReference type="InterPro" id="IPR009078">
    <property type="entry name" value="Ferritin-like_SF"/>
</dbReference>
<dbReference type="EC" id="1.16.3.1" evidence="6"/>
<evidence type="ECO:0000256" key="3">
    <source>
        <dbReference type="ARBA" id="ARBA00022723"/>
    </source>
</evidence>
<proteinExistence type="inferred from homology"/>
<feature type="binding site" evidence="5">
    <location>
        <position position="105"/>
    </location>
    <ligand>
        <name>Fe cation</name>
        <dbReference type="ChEBI" id="CHEBI:24875"/>
        <label>1</label>
    </ligand>
</feature>
<keyword evidence="9" id="KW-1185">Reference proteome</keyword>
<dbReference type="GO" id="GO:0006879">
    <property type="term" value="P:intracellular iron ion homeostasis"/>
    <property type="evidence" value="ECO:0007669"/>
    <property type="project" value="UniProtKB-KW"/>
</dbReference>
<evidence type="ECO:0000256" key="5">
    <source>
        <dbReference type="PIRSR" id="PIRSR601519-1"/>
    </source>
</evidence>
<evidence type="ECO:0000313" key="9">
    <source>
        <dbReference type="Proteomes" id="UP001562425"/>
    </source>
</evidence>
<sequence>MRSSLPSCGRTWACCNVWRSRVNSQAGGHANGGMRVAAREPDMAHQTGVELERECVWDDLHRSCVDALHASIVYLKYAAYFAQEKINLPGFEKFFFHAAGEEREHGIKLIEYALMRRKEPVNNKTFQLDYSYKVPAATTGLSALEDALKKEQEVTLSIRNLIKTCEGDKNDYHLADYLTGEYLDEQHKGQRELAEKIATLRKMTGIDDAPKEGRKLVCSAWRTHRKCRKLC</sequence>
<dbReference type="SUPFAM" id="SSF47240">
    <property type="entry name" value="Ferritin-like"/>
    <property type="match status" value="1"/>
</dbReference>
<feature type="binding site" evidence="5">
    <location>
        <position position="102"/>
    </location>
    <ligand>
        <name>Fe cation</name>
        <dbReference type="ChEBI" id="CHEBI:24875"/>
        <label>1</label>
    </ligand>
</feature>
<evidence type="ECO:0000313" key="8">
    <source>
        <dbReference type="EMBL" id="KAL1378100.1"/>
    </source>
</evidence>
<dbReference type="GO" id="GO:0046872">
    <property type="term" value="F:metal ion binding"/>
    <property type="evidence" value="ECO:0007669"/>
    <property type="project" value="UniProtKB-KW"/>
</dbReference>
<dbReference type="InterPro" id="IPR008331">
    <property type="entry name" value="Ferritin_DPS_dom"/>
</dbReference>